<gene>
    <name evidence="3" type="ORF">PG991_014601</name>
</gene>
<keyword evidence="4" id="KW-1185">Reference proteome</keyword>
<reference evidence="3 4" key="1">
    <citation type="submission" date="2023-01" db="EMBL/GenBank/DDBJ databases">
        <title>Analysis of 21 Apiospora genomes using comparative genomics revels a genus with tremendous synthesis potential of carbohydrate active enzymes and secondary metabolites.</title>
        <authorList>
            <person name="Sorensen T."/>
        </authorList>
    </citation>
    <scope>NUCLEOTIDE SEQUENCE [LARGE SCALE GENOMIC DNA]</scope>
    <source>
        <strain evidence="3 4">CBS 20057</strain>
    </source>
</reference>
<dbReference type="EMBL" id="JAQQWI010000019">
    <property type="protein sequence ID" value="KAK7998926.1"/>
    <property type="molecule type" value="Genomic_DNA"/>
</dbReference>
<feature type="transmembrane region" description="Helical" evidence="2">
    <location>
        <begin position="490"/>
        <end position="510"/>
    </location>
</feature>
<name>A0ABR1R404_9PEZI</name>
<sequence>MSSIRRLADAPGGIQALDLGQFPMLARYPVASSLAISRLSYSPIPHSTTTETITKFVPSSPSLGSGTSPEETPASSGSLILSGHRCSLPDEAIYGDKAVFIKACDPGRNRSPLDSPKCVVELYFENYTLQALVTIAIRERSFTWRVQSLSRLENDSFAHARHNFGANAPTGQSHLSIIPSSPLGFDLTISTDNGMGSNVVTDPGVLDDEESRRASDSCKLQLAPASESVTTTRNTAHYKVGSTSPACPCIRQQHHISSLASRVGWEGQIRLYTPGTMLNIWVDANSFPSRYYLERSQRSLDEAITQWGSDMQLDLKQVYNIGEANVMVQYTREQEGGLEALSFMPGSESVIKLYPAAFQPQNGLSAILAHELGHSMGLRHWFALDLRGGGTAKNGEVDPSVLWGEDNSRSIMNYPKCSDDWFTFQVQSSDRAELKTLYEFQGNEYGGMPVVRYHPPTLDQSWSHKNRRYRNRASQALAPRKRRQVRGRDLIACSIAWLLLMFVAVGPTSITLSETQDVSATGYSVAGRFLSIVIAGGQLAGPASFLIPLTFSLGPSVTAVSSRLPSLTLCHPRPRTSRCE</sequence>
<feature type="transmembrane region" description="Helical" evidence="2">
    <location>
        <begin position="530"/>
        <end position="553"/>
    </location>
</feature>
<comment type="caution">
    <text evidence="3">The sequence shown here is derived from an EMBL/GenBank/DDBJ whole genome shotgun (WGS) entry which is preliminary data.</text>
</comment>
<evidence type="ECO:0000256" key="1">
    <source>
        <dbReference type="SAM" id="MobiDB-lite"/>
    </source>
</evidence>
<proteinExistence type="predicted"/>
<dbReference type="InterPro" id="IPR024079">
    <property type="entry name" value="MetalloPept_cat_dom_sf"/>
</dbReference>
<keyword evidence="2" id="KW-0472">Membrane</keyword>
<accession>A0ABR1R404</accession>
<feature type="region of interest" description="Disordered" evidence="1">
    <location>
        <begin position="55"/>
        <end position="77"/>
    </location>
</feature>
<keyword evidence="2" id="KW-1133">Transmembrane helix</keyword>
<dbReference type="Gene3D" id="3.40.390.10">
    <property type="entry name" value="Collagenase (Catalytic Domain)"/>
    <property type="match status" value="1"/>
</dbReference>
<feature type="compositionally biased region" description="Low complexity" evidence="1">
    <location>
        <begin position="58"/>
        <end position="69"/>
    </location>
</feature>
<dbReference type="SUPFAM" id="SSF55486">
    <property type="entry name" value="Metalloproteases ('zincins'), catalytic domain"/>
    <property type="match status" value="1"/>
</dbReference>
<protein>
    <submittedName>
        <fullName evidence="3">Zincin</fullName>
    </submittedName>
</protein>
<organism evidence="3 4">
    <name type="scientific">Apiospora marii</name>
    <dbReference type="NCBI Taxonomy" id="335849"/>
    <lineage>
        <taxon>Eukaryota</taxon>
        <taxon>Fungi</taxon>
        <taxon>Dikarya</taxon>
        <taxon>Ascomycota</taxon>
        <taxon>Pezizomycotina</taxon>
        <taxon>Sordariomycetes</taxon>
        <taxon>Xylariomycetidae</taxon>
        <taxon>Amphisphaeriales</taxon>
        <taxon>Apiosporaceae</taxon>
        <taxon>Apiospora</taxon>
    </lineage>
</organism>
<dbReference type="Proteomes" id="UP001396898">
    <property type="component" value="Unassembled WGS sequence"/>
</dbReference>
<evidence type="ECO:0000313" key="3">
    <source>
        <dbReference type="EMBL" id="KAK7998926.1"/>
    </source>
</evidence>
<evidence type="ECO:0000256" key="2">
    <source>
        <dbReference type="SAM" id="Phobius"/>
    </source>
</evidence>
<keyword evidence="2" id="KW-0812">Transmembrane</keyword>
<evidence type="ECO:0000313" key="4">
    <source>
        <dbReference type="Proteomes" id="UP001396898"/>
    </source>
</evidence>